<comment type="function">
    <text evidence="1 2">Cell division protein that is involved in the assembly of the Z ring. May serve as a membrane anchor for the Z ring.</text>
</comment>
<dbReference type="PIRSF" id="PIRSF003101">
    <property type="entry name" value="FtsA"/>
    <property type="match status" value="1"/>
</dbReference>
<evidence type="ECO:0000313" key="4">
    <source>
        <dbReference type="EMBL" id="MBU5590922.1"/>
    </source>
</evidence>
<evidence type="ECO:0000256" key="1">
    <source>
        <dbReference type="HAMAP-Rule" id="MF_02033"/>
    </source>
</evidence>
<keyword evidence="1" id="KW-0472">Membrane</keyword>
<keyword evidence="1" id="KW-1003">Cell membrane</keyword>
<evidence type="ECO:0000256" key="2">
    <source>
        <dbReference type="PIRNR" id="PIRNR003101"/>
    </source>
</evidence>
<comment type="subunit">
    <text evidence="1">Self-interacts. Interacts with FtsZ.</text>
</comment>
<comment type="similarity">
    <text evidence="1 2">Belongs to the FtsA/MreB family.</text>
</comment>
<evidence type="ECO:0000259" key="3">
    <source>
        <dbReference type="SMART" id="SM00842"/>
    </source>
</evidence>
<dbReference type="RefSeq" id="WP_216455995.1">
    <property type="nucleotide sequence ID" value="NZ_JAHLQL010000001.1"/>
</dbReference>
<keyword evidence="5" id="KW-1185">Reference proteome</keyword>
<name>A0ABS6EXH2_9CLOT</name>
<accession>A0ABS6EXH2</accession>
<keyword evidence="1 2" id="KW-0131">Cell cycle</keyword>
<protein>
    <recommendedName>
        <fullName evidence="1 2">Cell division protein FtsA</fullName>
    </recommendedName>
</protein>
<gene>
    <name evidence="1 4" type="primary">ftsA</name>
    <name evidence="4" type="ORF">KQI89_04030</name>
</gene>
<evidence type="ECO:0000313" key="5">
    <source>
        <dbReference type="Proteomes" id="UP000736583"/>
    </source>
</evidence>
<sequence>MEEIYIVGVDIGSSKVSATIGKIEKQGNLTILDSVAKESQDIRNGEVIDIHNLSDALKSCISELENLVNLSIDEVYLGIPAGICRILEGKGVFTLPKENIKIEEKDVEKALEFSKSISIPNDEEIIDIIPYRYKVDENEDIENPIGMVGSKLEADTKLVVVKRSVISSRIKILDNIGLKIKALLIQAESSKDLYNSSTYSTGNVLIIDTGANNSDVAYYEKGILTDTFQIPLGGNIITKDIAFCTNTDINDAENLKKKDGKLIKEQEDDKEIKNGLENKDVVEQIVSARVEEILSFIHKETEERGYKDKIDNIVLLGGGISLFKGAKEFTHRVMNKSVYILQPYEILNKPLTINSLSIVKNVYNELKLDYRVVENVEEDFEFKSTRRNRKKNNSDFKSKIKRFFDEFF</sequence>
<dbReference type="NCBIfam" id="TIGR01174">
    <property type="entry name" value="ftsA"/>
    <property type="match status" value="1"/>
</dbReference>
<proteinExistence type="inferred from homology"/>
<dbReference type="InterPro" id="IPR020823">
    <property type="entry name" value="Cell_div_FtsA"/>
</dbReference>
<dbReference type="EMBL" id="JAHLQL010000001">
    <property type="protein sequence ID" value="MBU5590922.1"/>
    <property type="molecule type" value="Genomic_DNA"/>
</dbReference>
<dbReference type="GO" id="GO:0051301">
    <property type="term" value="P:cell division"/>
    <property type="evidence" value="ECO:0007669"/>
    <property type="project" value="UniProtKB-KW"/>
</dbReference>
<comment type="subcellular location">
    <subcellularLocation>
        <location evidence="1">Cell membrane</location>
        <topology evidence="1">Peripheral membrane protein</topology>
        <orientation evidence="1">Cytoplasmic side</orientation>
    </subcellularLocation>
    <text evidence="1">Localizes to the Z ring in an FtsZ-dependent manner. Targeted to the membrane through a conserved C-terminal amphipathic helix.</text>
</comment>
<organism evidence="4 5">
    <name type="scientific">Clostridium simiarum</name>
    <dbReference type="NCBI Taxonomy" id="2841506"/>
    <lineage>
        <taxon>Bacteria</taxon>
        <taxon>Bacillati</taxon>
        <taxon>Bacillota</taxon>
        <taxon>Clostridia</taxon>
        <taxon>Eubacteriales</taxon>
        <taxon>Clostridiaceae</taxon>
        <taxon>Clostridium</taxon>
    </lineage>
</organism>
<dbReference type="PANTHER" id="PTHR32432:SF4">
    <property type="entry name" value="CELL DIVISION PROTEIN FTSA"/>
    <property type="match status" value="1"/>
</dbReference>
<keyword evidence="1 2" id="KW-0132">Cell division</keyword>
<dbReference type="InterPro" id="IPR050696">
    <property type="entry name" value="FtsA/MreB"/>
</dbReference>
<dbReference type="Pfam" id="PF14450">
    <property type="entry name" value="FtsA"/>
    <property type="match status" value="1"/>
</dbReference>
<dbReference type="Pfam" id="PF02491">
    <property type="entry name" value="SHS2_FTSA"/>
    <property type="match status" value="1"/>
</dbReference>
<dbReference type="InterPro" id="IPR003494">
    <property type="entry name" value="SHS2_FtsA"/>
</dbReference>
<dbReference type="Proteomes" id="UP000736583">
    <property type="component" value="Unassembled WGS sequence"/>
</dbReference>
<reference evidence="4 5" key="1">
    <citation type="submission" date="2021-06" db="EMBL/GenBank/DDBJ databases">
        <authorList>
            <person name="Sun Q."/>
            <person name="Li D."/>
        </authorList>
    </citation>
    <scope>NUCLEOTIDE SEQUENCE [LARGE SCALE GENOMIC DNA]</scope>
    <source>
        <strain evidence="4 5">MSJ-4</strain>
    </source>
</reference>
<dbReference type="HAMAP" id="MF_02033">
    <property type="entry name" value="FtsA"/>
    <property type="match status" value="1"/>
</dbReference>
<dbReference type="SMART" id="SM00842">
    <property type="entry name" value="FtsA"/>
    <property type="match status" value="1"/>
</dbReference>
<feature type="domain" description="SHS2" evidence="3">
    <location>
        <begin position="6"/>
        <end position="190"/>
    </location>
</feature>
<dbReference type="PANTHER" id="PTHR32432">
    <property type="entry name" value="CELL DIVISION PROTEIN FTSA-RELATED"/>
    <property type="match status" value="1"/>
</dbReference>
<comment type="caution">
    <text evidence="4">The sequence shown here is derived from an EMBL/GenBank/DDBJ whole genome shotgun (WGS) entry which is preliminary data.</text>
</comment>